<dbReference type="CTD" id="29947"/>
<comment type="subcellular location">
    <subcellularLocation>
        <location evidence="1">Nucleus</location>
    </subcellularLocation>
</comment>
<dbReference type="AlphaFoldDB" id="A0A340WSU8"/>
<evidence type="ECO:0000256" key="5">
    <source>
        <dbReference type="ARBA" id="ARBA00023242"/>
    </source>
</evidence>
<feature type="domain" description="PHD-type" evidence="7">
    <location>
        <begin position="252"/>
        <end position="384"/>
    </location>
</feature>
<evidence type="ECO:0000259" key="7">
    <source>
        <dbReference type="PROSITE" id="PS51533"/>
    </source>
</evidence>
<dbReference type="FunCoup" id="A0A340WSU8">
    <property type="interactions" value="7"/>
</dbReference>
<dbReference type="Pfam" id="PF17980">
    <property type="entry name" value="ADD_DNMT3"/>
    <property type="match status" value="1"/>
</dbReference>
<keyword evidence="3" id="KW-0863">Zinc-finger</keyword>
<dbReference type="STRING" id="118797.A0A340WSU8"/>
<name>A0A340WSU8_LIPVE</name>
<accession>A0A340WSU8</accession>
<reference evidence="9" key="1">
    <citation type="submission" date="2025-08" db="UniProtKB">
        <authorList>
            <consortium name="RefSeq"/>
        </authorList>
    </citation>
    <scope>IDENTIFICATION</scope>
</reference>
<dbReference type="PANTHER" id="PTHR23068">
    <property type="entry name" value="DNA CYTOSINE-5- -METHYLTRANSFERASE 3-RELATED"/>
    <property type="match status" value="1"/>
</dbReference>
<evidence type="ECO:0000256" key="4">
    <source>
        <dbReference type="ARBA" id="ARBA00022833"/>
    </source>
</evidence>
<dbReference type="GO" id="GO:0008047">
    <property type="term" value="F:enzyme activator activity"/>
    <property type="evidence" value="ECO:0007669"/>
    <property type="project" value="TreeGrafter"/>
</dbReference>
<proteinExistence type="predicted"/>
<dbReference type="InParanoid" id="A0A340WSU8"/>
<evidence type="ECO:0000256" key="6">
    <source>
        <dbReference type="SAM" id="MobiDB-lite"/>
    </source>
</evidence>
<dbReference type="InterPro" id="IPR029063">
    <property type="entry name" value="SAM-dependent_MTases_sf"/>
</dbReference>
<dbReference type="InterPro" id="IPR050390">
    <property type="entry name" value="C5-Methyltransferase"/>
</dbReference>
<dbReference type="PROSITE" id="PS51533">
    <property type="entry name" value="ADD"/>
    <property type="match status" value="1"/>
</dbReference>
<protein>
    <submittedName>
        <fullName evidence="9">DNA (Cytosine-5)-methyltransferase 3-like</fullName>
    </submittedName>
</protein>
<dbReference type="GO" id="GO:0008270">
    <property type="term" value="F:zinc ion binding"/>
    <property type="evidence" value="ECO:0007669"/>
    <property type="project" value="UniProtKB-KW"/>
</dbReference>
<dbReference type="GO" id="GO:0045892">
    <property type="term" value="P:negative regulation of DNA-templated transcription"/>
    <property type="evidence" value="ECO:0007669"/>
    <property type="project" value="TreeGrafter"/>
</dbReference>
<dbReference type="GO" id="GO:0005634">
    <property type="term" value="C:nucleus"/>
    <property type="evidence" value="ECO:0007669"/>
    <property type="project" value="UniProtKB-SubCell"/>
</dbReference>
<dbReference type="Gene3D" id="3.40.50.150">
    <property type="entry name" value="Vaccinia Virus protein VP39"/>
    <property type="match status" value="1"/>
</dbReference>
<dbReference type="Pfam" id="PF21255">
    <property type="entry name" value="DNMT3_ADD_GATA1-like"/>
    <property type="match status" value="1"/>
</dbReference>
<dbReference type="RefSeq" id="XP_007452573.1">
    <property type="nucleotide sequence ID" value="XM_007452511.1"/>
</dbReference>
<keyword evidence="5" id="KW-0539">Nucleus</keyword>
<keyword evidence="4" id="KW-0862">Zinc</keyword>
<evidence type="ECO:0000313" key="9">
    <source>
        <dbReference type="RefSeq" id="XP_007452573.1"/>
    </source>
</evidence>
<dbReference type="PANTHER" id="PTHR23068:SF13">
    <property type="entry name" value="DNA (CYTOSINE-5)-METHYLTRANSFERASE 3-LIKE"/>
    <property type="match status" value="1"/>
</dbReference>
<dbReference type="Proteomes" id="UP000265300">
    <property type="component" value="Unplaced"/>
</dbReference>
<sequence>MSEDRGTLGRQRVLTCQGLMLVVASEIELVTKRPAPLRPVSKPLGPAPPPTALVSAKLQQGIRTPSLLFGSTNEKTVPSVELEWAPGIPTFPFHYRNNTDRAESEPTRAPPPFQPTPSGTEGSPAPARHVAQRAQHPRFLLVSGRPFPGSMALPSPGTLSLETLDGSDPDPARLLEGGPCPQPCEITTHLTAPAEPLLEVGTPHLSSCPLTLGVERVLDPEAEHSMDIIPVGSSEQSSPPSPRLRRDLIAYEVKVNQRDIEDMCICCGSFQVHTQHPLFEGGMCTPCKDKFLECLFLYDEDGYLSYCSICCAGETLLICENPDCTRCYCFECIDSLVGPGTSGRVQAMSNWVCFLCLPFPRSGLLQRRRKWRVWLKAFCDREAESPLEMYKTVPVWKREPVRVLSLFGDIKKELMSLGFLEHGSEPGKLRHLHDVTNVARRDVEAWGPFDLAYGSTPPLGHACSQPPAWYLYQFHRILRYARPRPGSPQPFFWMFVDNLVLTEDDRVVATRFLETDPVTIQDVRGSTVQNAVHVWSNIPAVKSRHSALDSQEELSLLAQDRQRAKPSTQGPAMLVKNCFLPLREYFKYFSTELTSSL</sequence>
<keyword evidence="2" id="KW-0479">Metal-binding</keyword>
<dbReference type="KEGG" id="lve:103087170"/>
<organism evidence="8 9">
    <name type="scientific">Lipotes vexillifer</name>
    <name type="common">Yangtze river dolphin</name>
    <dbReference type="NCBI Taxonomy" id="118797"/>
    <lineage>
        <taxon>Eukaryota</taxon>
        <taxon>Metazoa</taxon>
        <taxon>Chordata</taxon>
        <taxon>Craniata</taxon>
        <taxon>Vertebrata</taxon>
        <taxon>Euteleostomi</taxon>
        <taxon>Mammalia</taxon>
        <taxon>Eutheria</taxon>
        <taxon>Laurasiatheria</taxon>
        <taxon>Artiodactyla</taxon>
        <taxon>Whippomorpha</taxon>
        <taxon>Cetacea</taxon>
        <taxon>Odontoceti</taxon>
        <taxon>Lipotidae</taxon>
        <taxon>Lipotes</taxon>
    </lineage>
</organism>
<keyword evidence="8" id="KW-1185">Reference proteome</keyword>
<dbReference type="InterPro" id="IPR049554">
    <property type="entry name" value="DNMT3_ADD_PHD"/>
</dbReference>
<dbReference type="OrthoDB" id="641149at2759"/>
<dbReference type="InterPro" id="IPR025766">
    <property type="entry name" value="ADD"/>
</dbReference>
<feature type="region of interest" description="Disordered" evidence="6">
    <location>
        <begin position="93"/>
        <end position="126"/>
    </location>
</feature>
<gene>
    <name evidence="9" type="primary">DNMT3L</name>
</gene>
<evidence type="ECO:0000256" key="2">
    <source>
        <dbReference type="ARBA" id="ARBA00022723"/>
    </source>
</evidence>
<dbReference type="InterPro" id="IPR040552">
    <property type="entry name" value="DNMT3_ADD_GATA1-like"/>
</dbReference>
<evidence type="ECO:0000256" key="1">
    <source>
        <dbReference type="ARBA" id="ARBA00004123"/>
    </source>
</evidence>
<dbReference type="GeneID" id="103087170"/>
<evidence type="ECO:0000313" key="8">
    <source>
        <dbReference type="Proteomes" id="UP000265300"/>
    </source>
</evidence>
<feature type="compositionally biased region" description="Basic and acidic residues" evidence="6">
    <location>
        <begin position="97"/>
        <end position="106"/>
    </location>
</feature>
<evidence type="ECO:0000256" key="3">
    <source>
        <dbReference type="ARBA" id="ARBA00022771"/>
    </source>
</evidence>
<dbReference type="GO" id="GO:0005737">
    <property type="term" value="C:cytoplasm"/>
    <property type="evidence" value="ECO:0007669"/>
    <property type="project" value="TreeGrafter"/>
</dbReference>